<evidence type="ECO:0000313" key="1">
    <source>
        <dbReference type="EMBL" id="MBW0500053.1"/>
    </source>
</evidence>
<reference evidence="1" key="1">
    <citation type="submission" date="2021-03" db="EMBL/GenBank/DDBJ databases">
        <title>Draft genome sequence of rust myrtle Austropuccinia psidii MF-1, a brazilian biotype.</title>
        <authorList>
            <person name="Quecine M.C."/>
            <person name="Pachon D.M.R."/>
            <person name="Bonatelli M.L."/>
            <person name="Correr F.H."/>
            <person name="Franceschini L.M."/>
            <person name="Leite T.F."/>
            <person name="Margarido G.R.A."/>
            <person name="Almeida C.A."/>
            <person name="Ferrarezi J.A."/>
            <person name="Labate C.A."/>
        </authorList>
    </citation>
    <scope>NUCLEOTIDE SEQUENCE</scope>
    <source>
        <strain evidence="1">MF-1</strain>
    </source>
</reference>
<protein>
    <submittedName>
        <fullName evidence="1">Uncharacterized protein</fullName>
    </submittedName>
</protein>
<dbReference type="OrthoDB" id="2507171at2759"/>
<comment type="caution">
    <text evidence="1">The sequence shown here is derived from an EMBL/GenBank/DDBJ whole genome shotgun (WGS) entry which is preliminary data.</text>
</comment>
<gene>
    <name evidence="1" type="ORF">O181_039768</name>
</gene>
<name>A0A9Q3DFW7_9BASI</name>
<sequence length="105" mass="12053">MLIWQISIQQYTGNMTLVHKTFNIIMNVDGLSIWALPSTSENLSYVPENVDPQISIEGLNITDVGTEFLEEVRKSYKQDRKCHILTSLLEKDRKNTAFAKSTDYI</sequence>
<dbReference type="Proteomes" id="UP000765509">
    <property type="component" value="Unassembled WGS sequence"/>
</dbReference>
<keyword evidence="2" id="KW-1185">Reference proteome</keyword>
<accession>A0A9Q3DFW7</accession>
<dbReference type="AlphaFoldDB" id="A0A9Q3DFW7"/>
<dbReference type="EMBL" id="AVOT02015604">
    <property type="protein sequence ID" value="MBW0500053.1"/>
    <property type="molecule type" value="Genomic_DNA"/>
</dbReference>
<proteinExistence type="predicted"/>
<evidence type="ECO:0000313" key="2">
    <source>
        <dbReference type="Proteomes" id="UP000765509"/>
    </source>
</evidence>
<organism evidence="1 2">
    <name type="scientific">Austropuccinia psidii MF-1</name>
    <dbReference type="NCBI Taxonomy" id="1389203"/>
    <lineage>
        <taxon>Eukaryota</taxon>
        <taxon>Fungi</taxon>
        <taxon>Dikarya</taxon>
        <taxon>Basidiomycota</taxon>
        <taxon>Pucciniomycotina</taxon>
        <taxon>Pucciniomycetes</taxon>
        <taxon>Pucciniales</taxon>
        <taxon>Sphaerophragmiaceae</taxon>
        <taxon>Austropuccinia</taxon>
    </lineage>
</organism>